<sequence>MKKFKLTTLWTGALFSAVIMLALSCSKENPENPVLNESVLTSESWKVDEAIGVYGGTSLKYKRGADDNNWNRDADYFVFNKDNTGYVNDGNNARHEILRWDLKKTENKILIEMMIYQNVGGVGYTDLVTWDNIIYRNGKLQYSEYYTDSYTSSNFHAQVVRSPK</sequence>
<evidence type="ECO:0000313" key="3">
    <source>
        <dbReference type="Proteomes" id="UP001202248"/>
    </source>
</evidence>
<keyword evidence="1" id="KW-0732">Signal</keyword>
<keyword evidence="3" id="KW-1185">Reference proteome</keyword>
<feature type="signal peptide" evidence="1">
    <location>
        <begin position="1"/>
        <end position="21"/>
    </location>
</feature>
<reference evidence="2 3" key="1">
    <citation type="submission" date="2022-02" db="EMBL/GenBank/DDBJ databases">
        <authorList>
            <person name="Min J."/>
        </authorList>
    </citation>
    <scope>NUCLEOTIDE SEQUENCE [LARGE SCALE GENOMIC DNA]</scope>
    <source>
        <strain evidence="2 3">GR10-1</strain>
    </source>
</reference>
<accession>A0ABS9SFA0</accession>
<dbReference type="RefSeq" id="WP_240826253.1">
    <property type="nucleotide sequence ID" value="NZ_JAKWBL010000001.1"/>
</dbReference>
<dbReference type="Proteomes" id="UP001202248">
    <property type="component" value="Unassembled WGS sequence"/>
</dbReference>
<proteinExistence type="predicted"/>
<dbReference type="EMBL" id="JAKWBL010000001">
    <property type="protein sequence ID" value="MCH5596839.1"/>
    <property type="molecule type" value="Genomic_DNA"/>
</dbReference>
<comment type="caution">
    <text evidence="2">The sequence shown here is derived from an EMBL/GenBank/DDBJ whole genome shotgun (WGS) entry which is preliminary data.</text>
</comment>
<evidence type="ECO:0000256" key="1">
    <source>
        <dbReference type="SAM" id="SignalP"/>
    </source>
</evidence>
<protein>
    <submittedName>
        <fullName evidence="2">Uncharacterized protein</fullName>
    </submittedName>
</protein>
<evidence type="ECO:0000313" key="2">
    <source>
        <dbReference type="EMBL" id="MCH5596839.1"/>
    </source>
</evidence>
<name>A0ABS9SFA0_9BACT</name>
<dbReference type="PROSITE" id="PS51257">
    <property type="entry name" value="PROKAR_LIPOPROTEIN"/>
    <property type="match status" value="1"/>
</dbReference>
<organism evidence="2 3">
    <name type="scientific">Niabella ginsengisoli</name>
    <dbReference type="NCBI Taxonomy" id="522298"/>
    <lineage>
        <taxon>Bacteria</taxon>
        <taxon>Pseudomonadati</taxon>
        <taxon>Bacteroidota</taxon>
        <taxon>Chitinophagia</taxon>
        <taxon>Chitinophagales</taxon>
        <taxon>Chitinophagaceae</taxon>
        <taxon>Niabella</taxon>
    </lineage>
</organism>
<feature type="chain" id="PRO_5046939005" evidence="1">
    <location>
        <begin position="22"/>
        <end position="164"/>
    </location>
</feature>
<gene>
    <name evidence="2" type="ORF">MKP09_02320</name>
</gene>